<evidence type="ECO:0000313" key="2">
    <source>
        <dbReference type="Proteomes" id="UP000053989"/>
    </source>
</evidence>
<keyword evidence="2" id="KW-1185">Reference proteome</keyword>
<sequence>MWSHALYGPLGARLNVGLAAAPPPLHKHAYKGKFGVCVVDLQPATADAMVTACLSSPQHSTGLTRQSQWSLAKTFFVEETYRNTSFSRKTTIHNNLELQTWNSLESLFRWECIASKRGRNHLMSKLNLVPEVCGGRLSYYGS</sequence>
<evidence type="ECO:0000313" key="1">
    <source>
        <dbReference type="EMBL" id="KIM65912.1"/>
    </source>
</evidence>
<dbReference type="AlphaFoldDB" id="A0A0C3ALT3"/>
<name>A0A0C3ALT3_9AGAM</name>
<organism evidence="1 2">
    <name type="scientific">Scleroderma citrinum Foug A</name>
    <dbReference type="NCBI Taxonomy" id="1036808"/>
    <lineage>
        <taxon>Eukaryota</taxon>
        <taxon>Fungi</taxon>
        <taxon>Dikarya</taxon>
        <taxon>Basidiomycota</taxon>
        <taxon>Agaricomycotina</taxon>
        <taxon>Agaricomycetes</taxon>
        <taxon>Agaricomycetidae</taxon>
        <taxon>Boletales</taxon>
        <taxon>Sclerodermatineae</taxon>
        <taxon>Sclerodermataceae</taxon>
        <taxon>Scleroderma</taxon>
    </lineage>
</organism>
<dbReference type="HOGENOM" id="CLU_1816942_0_0_1"/>
<reference evidence="2" key="2">
    <citation type="submission" date="2015-01" db="EMBL/GenBank/DDBJ databases">
        <title>Evolutionary Origins and Diversification of the Mycorrhizal Mutualists.</title>
        <authorList>
            <consortium name="DOE Joint Genome Institute"/>
            <consortium name="Mycorrhizal Genomics Consortium"/>
            <person name="Kohler A."/>
            <person name="Kuo A."/>
            <person name="Nagy L.G."/>
            <person name="Floudas D."/>
            <person name="Copeland A."/>
            <person name="Barry K.W."/>
            <person name="Cichocki N."/>
            <person name="Veneault-Fourrey C."/>
            <person name="LaButti K."/>
            <person name="Lindquist E.A."/>
            <person name="Lipzen A."/>
            <person name="Lundell T."/>
            <person name="Morin E."/>
            <person name="Murat C."/>
            <person name="Riley R."/>
            <person name="Ohm R."/>
            <person name="Sun H."/>
            <person name="Tunlid A."/>
            <person name="Henrissat B."/>
            <person name="Grigoriev I.V."/>
            <person name="Hibbett D.S."/>
            <person name="Martin F."/>
        </authorList>
    </citation>
    <scope>NUCLEOTIDE SEQUENCE [LARGE SCALE GENOMIC DNA]</scope>
    <source>
        <strain evidence="2">Foug A</strain>
    </source>
</reference>
<dbReference type="EMBL" id="KN822020">
    <property type="protein sequence ID" value="KIM65912.1"/>
    <property type="molecule type" value="Genomic_DNA"/>
</dbReference>
<dbReference type="InParanoid" id="A0A0C3ALT3"/>
<protein>
    <submittedName>
        <fullName evidence="1">Uncharacterized protein</fullName>
    </submittedName>
</protein>
<reference evidence="1 2" key="1">
    <citation type="submission" date="2014-04" db="EMBL/GenBank/DDBJ databases">
        <authorList>
            <consortium name="DOE Joint Genome Institute"/>
            <person name="Kuo A."/>
            <person name="Kohler A."/>
            <person name="Nagy L.G."/>
            <person name="Floudas D."/>
            <person name="Copeland A."/>
            <person name="Barry K.W."/>
            <person name="Cichocki N."/>
            <person name="Veneault-Fourrey C."/>
            <person name="LaButti K."/>
            <person name="Lindquist E.A."/>
            <person name="Lipzen A."/>
            <person name="Lundell T."/>
            <person name="Morin E."/>
            <person name="Murat C."/>
            <person name="Sun H."/>
            <person name="Tunlid A."/>
            <person name="Henrissat B."/>
            <person name="Grigoriev I.V."/>
            <person name="Hibbett D.S."/>
            <person name="Martin F."/>
            <person name="Nordberg H.P."/>
            <person name="Cantor M.N."/>
            <person name="Hua S.X."/>
        </authorList>
    </citation>
    <scope>NUCLEOTIDE SEQUENCE [LARGE SCALE GENOMIC DNA]</scope>
    <source>
        <strain evidence="1 2">Foug A</strain>
    </source>
</reference>
<accession>A0A0C3ALT3</accession>
<dbReference type="Proteomes" id="UP000053989">
    <property type="component" value="Unassembled WGS sequence"/>
</dbReference>
<proteinExistence type="predicted"/>
<gene>
    <name evidence="1" type="ORF">SCLCIDRAFT_422644</name>
</gene>